<reference evidence="5" key="1">
    <citation type="journal article" date="2021" name="Front. Microbiol.">
        <title>Comprehensive Comparative Genomics and Phenotyping of Methylobacterium Species.</title>
        <authorList>
            <person name="Alessa O."/>
            <person name="Ogura Y."/>
            <person name="Fujitani Y."/>
            <person name="Takami H."/>
            <person name="Hayashi T."/>
            <person name="Sahin N."/>
            <person name="Tani A."/>
        </authorList>
    </citation>
    <scope>NUCLEOTIDE SEQUENCE</scope>
    <source>
        <strain evidence="5">DSM 23632</strain>
    </source>
</reference>
<feature type="transmembrane region" description="Helical" evidence="4">
    <location>
        <begin position="20"/>
        <end position="41"/>
    </location>
</feature>
<keyword evidence="6" id="KW-1185">Reference proteome</keyword>
<organism evidence="5 6">
    <name type="scientific">Methylobacterium trifolii</name>
    <dbReference type="NCBI Taxonomy" id="1003092"/>
    <lineage>
        <taxon>Bacteria</taxon>
        <taxon>Pseudomonadati</taxon>
        <taxon>Pseudomonadota</taxon>
        <taxon>Alphaproteobacteria</taxon>
        <taxon>Hyphomicrobiales</taxon>
        <taxon>Methylobacteriaceae</taxon>
        <taxon>Methylobacterium</taxon>
    </lineage>
</organism>
<evidence type="ECO:0000256" key="2">
    <source>
        <dbReference type="ARBA" id="ARBA00022448"/>
    </source>
</evidence>
<evidence type="ECO:0000256" key="1">
    <source>
        <dbReference type="ARBA" id="ARBA00004651"/>
    </source>
</evidence>
<gene>
    <name evidence="5" type="primary">abaF_2</name>
    <name evidence="5" type="ORF">MPOCJGCO_4797</name>
</gene>
<dbReference type="InterPro" id="IPR036259">
    <property type="entry name" value="MFS_trans_sf"/>
</dbReference>
<evidence type="ECO:0000313" key="5">
    <source>
        <dbReference type="EMBL" id="GJE62663.1"/>
    </source>
</evidence>
<comment type="caution">
    <text evidence="5">The sequence shown here is derived from an EMBL/GenBank/DDBJ whole genome shotgun (WGS) entry which is preliminary data.</text>
</comment>
<dbReference type="EMBL" id="BPRB01000371">
    <property type="protein sequence ID" value="GJE62663.1"/>
    <property type="molecule type" value="Genomic_DNA"/>
</dbReference>
<keyword evidence="4" id="KW-0812">Transmembrane</keyword>
<keyword evidence="4" id="KW-0472">Membrane</keyword>
<reference evidence="5" key="2">
    <citation type="submission" date="2021-08" db="EMBL/GenBank/DDBJ databases">
        <authorList>
            <person name="Tani A."/>
            <person name="Ola A."/>
            <person name="Ogura Y."/>
            <person name="Katsura K."/>
            <person name="Hayashi T."/>
        </authorList>
    </citation>
    <scope>NUCLEOTIDE SEQUENCE</scope>
    <source>
        <strain evidence="5">DSM 23632</strain>
    </source>
</reference>
<proteinExistence type="predicted"/>
<keyword evidence="4" id="KW-1133">Transmembrane helix</keyword>
<evidence type="ECO:0000313" key="6">
    <source>
        <dbReference type="Proteomes" id="UP001055057"/>
    </source>
</evidence>
<dbReference type="Gene3D" id="1.20.1250.20">
    <property type="entry name" value="MFS general substrate transporter like domains"/>
    <property type="match status" value="1"/>
</dbReference>
<dbReference type="Proteomes" id="UP001055057">
    <property type="component" value="Unassembled WGS sequence"/>
</dbReference>
<feature type="transmembrane region" description="Helical" evidence="4">
    <location>
        <begin position="47"/>
        <end position="65"/>
    </location>
</feature>
<keyword evidence="2" id="KW-0813">Transport</keyword>
<comment type="subcellular location">
    <subcellularLocation>
        <location evidence="1">Cell membrane</location>
        <topology evidence="1">Multi-pass membrane protein</topology>
    </subcellularLocation>
</comment>
<dbReference type="SUPFAM" id="SSF103473">
    <property type="entry name" value="MFS general substrate transporter"/>
    <property type="match status" value="1"/>
</dbReference>
<dbReference type="PANTHER" id="PTHR43045:SF1">
    <property type="entry name" value="SHIKIMATE TRANSPORTER"/>
    <property type="match status" value="1"/>
</dbReference>
<dbReference type="PANTHER" id="PTHR43045">
    <property type="entry name" value="SHIKIMATE TRANSPORTER"/>
    <property type="match status" value="1"/>
</dbReference>
<evidence type="ECO:0000256" key="3">
    <source>
        <dbReference type="ARBA" id="ARBA00022475"/>
    </source>
</evidence>
<name>A0ABQ4U8D7_9HYPH</name>
<accession>A0ABQ4U8D7</accession>
<sequence length="74" mass="7713">MSELFDARLRYSGASLGFQVGAALSGGFTPLIAAALLTWASGATWPISVYLIVLACVTLLAAISAPETARRQID</sequence>
<keyword evidence="3" id="KW-1003">Cell membrane</keyword>
<protein>
    <submittedName>
        <fullName evidence="5">Fosfomycin resistance protein AbaF</fullName>
    </submittedName>
</protein>
<evidence type="ECO:0000256" key="4">
    <source>
        <dbReference type="SAM" id="Phobius"/>
    </source>
</evidence>